<feature type="compositionally biased region" description="Low complexity" evidence="1">
    <location>
        <begin position="124"/>
        <end position="135"/>
    </location>
</feature>
<accession>A0ABN5W1J9</accession>
<evidence type="ECO:0000313" key="3">
    <source>
        <dbReference type="Proteomes" id="UP001321542"/>
    </source>
</evidence>
<proteinExistence type="predicted"/>
<reference evidence="2 3" key="2">
    <citation type="journal article" date="2023" name="ChemBioChem">
        <title>Acyltransferase Domain Exchange between Two Independent Type I Polyketide Synthases in the Same Producer Strain of Macrolide Antibiotics.</title>
        <authorList>
            <person name="Kudo F."/>
            <person name="Kishikawa K."/>
            <person name="Tsuboi K."/>
            <person name="Kido T."/>
            <person name="Usui T."/>
            <person name="Hashimoto J."/>
            <person name="Shin-Ya K."/>
            <person name="Miyanaga A."/>
            <person name="Eguchi T."/>
        </authorList>
    </citation>
    <scope>NUCLEOTIDE SEQUENCE [LARGE SCALE GENOMIC DNA]</scope>
    <source>
        <strain evidence="2 3">A-8890</strain>
    </source>
</reference>
<dbReference type="EMBL" id="AP018448">
    <property type="protein sequence ID" value="BBC38570.1"/>
    <property type="molecule type" value="Genomic_DNA"/>
</dbReference>
<protein>
    <submittedName>
        <fullName evidence="2">Uncharacterized protein</fullName>
    </submittedName>
</protein>
<sequence>MTTDTIAPAIPDLSDPATFASAVPHQALDAVRQLPGLYWQPTKAGTLNGGFWCVTRHADIIEIELLTHELQDAAAHFGDIDVLPYSPVGRFDTTALTSPTSTEPSRVEFEMNFQLYGAITATKAPRCARPARAPSSTPPAPGPSSPTCGSQTSTSPPRRCATAR</sequence>
<organism evidence="2 3">
    <name type="scientific">Streptomyces graminofaciens</name>
    <dbReference type="NCBI Taxonomy" id="68212"/>
    <lineage>
        <taxon>Bacteria</taxon>
        <taxon>Bacillati</taxon>
        <taxon>Actinomycetota</taxon>
        <taxon>Actinomycetes</taxon>
        <taxon>Kitasatosporales</taxon>
        <taxon>Streptomycetaceae</taxon>
        <taxon>Streptomyces</taxon>
    </lineage>
</organism>
<evidence type="ECO:0000256" key="1">
    <source>
        <dbReference type="SAM" id="MobiDB-lite"/>
    </source>
</evidence>
<gene>
    <name evidence="2" type="ORF">SGFS_098640</name>
</gene>
<dbReference type="Proteomes" id="UP001321542">
    <property type="component" value="Chromosome"/>
</dbReference>
<evidence type="ECO:0000313" key="2">
    <source>
        <dbReference type="EMBL" id="BBC38570.1"/>
    </source>
</evidence>
<name>A0ABN5W1J9_9ACTN</name>
<keyword evidence="3" id="KW-1185">Reference proteome</keyword>
<reference evidence="2 3" key="1">
    <citation type="journal article" date="2010" name="ChemBioChem">
        <title>Cloning and characterization of the biosynthetic gene cluster of 16-membered macrolide antibiotic FD-891: involvement of a dual functional cytochrome P450 monooxygenase catalyzing epoxidation and hydroxylation.</title>
        <authorList>
            <person name="Kudo F."/>
            <person name="Motegi A."/>
            <person name="Mizoue K."/>
            <person name="Eguchi T."/>
        </authorList>
    </citation>
    <scope>NUCLEOTIDE SEQUENCE [LARGE SCALE GENOMIC DNA]</scope>
    <source>
        <strain evidence="2 3">A-8890</strain>
    </source>
</reference>
<feature type="region of interest" description="Disordered" evidence="1">
    <location>
        <begin position="124"/>
        <end position="164"/>
    </location>
</feature>